<reference evidence="1" key="1">
    <citation type="journal article" date="2020" name="Stud. Mycol.">
        <title>101 Dothideomycetes genomes: a test case for predicting lifestyles and emergence of pathogens.</title>
        <authorList>
            <person name="Haridas S."/>
            <person name="Albert R."/>
            <person name="Binder M."/>
            <person name="Bloem J."/>
            <person name="Labutti K."/>
            <person name="Salamov A."/>
            <person name="Andreopoulos B."/>
            <person name="Baker S."/>
            <person name="Barry K."/>
            <person name="Bills G."/>
            <person name="Bluhm B."/>
            <person name="Cannon C."/>
            <person name="Castanera R."/>
            <person name="Culley D."/>
            <person name="Daum C."/>
            <person name="Ezra D."/>
            <person name="Gonzalez J."/>
            <person name="Henrissat B."/>
            <person name="Kuo A."/>
            <person name="Liang C."/>
            <person name="Lipzen A."/>
            <person name="Lutzoni F."/>
            <person name="Magnuson J."/>
            <person name="Mondo S."/>
            <person name="Nolan M."/>
            <person name="Ohm R."/>
            <person name="Pangilinan J."/>
            <person name="Park H.-J."/>
            <person name="Ramirez L."/>
            <person name="Alfaro M."/>
            <person name="Sun H."/>
            <person name="Tritt A."/>
            <person name="Yoshinaga Y."/>
            <person name="Zwiers L.-H."/>
            <person name="Turgeon B."/>
            <person name="Goodwin S."/>
            <person name="Spatafora J."/>
            <person name="Crous P."/>
            <person name="Grigoriev I."/>
        </authorList>
    </citation>
    <scope>NUCLEOTIDE SEQUENCE</scope>
    <source>
        <strain evidence="1">CBS 525.71</strain>
    </source>
</reference>
<dbReference type="EMBL" id="MU006710">
    <property type="protein sequence ID" value="KAF2629252.1"/>
    <property type="molecule type" value="Genomic_DNA"/>
</dbReference>
<keyword evidence="2" id="KW-1185">Reference proteome</keyword>
<evidence type="ECO:0000313" key="2">
    <source>
        <dbReference type="Proteomes" id="UP000799754"/>
    </source>
</evidence>
<organism evidence="1 2">
    <name type="scientific">Macroventuria anomochaeta</name>
    <dbReference type="NCBI Taxonomy" id="301207"/>
    <lineage>
        <taxon>Eukaryota</taxon>
        <taxon>Fungi</taxon>
        <taxon>Dikarya</taxon>
        <taxon>Ascomycota</taxon>
        <taxon>Pezizomycotina</taxon>
        <taxon>Dothideomycetes</taxon>
        <taxon>Pleosporomycetidae</taxon>
        <taxon>Pleosporales</taxon>
        <taxon>Pleosporineae</taxon>
        <taxon>Didymellaceae</taxon>
        <taxon>Macroventuria</taxon>
    </lineage>
</organism>
<name>A0ACB6S5I9_9PLEO</name>
<dbReference type="Proteomes" id="UP000799754">
    <property type="component" value="Unassembled WGS sequence"/>
</dbReference>
<sequence>MTVALHEEPKKWFLPGEGLETALSDAKRTIGPEARIWAGRHKGVDGHWVKPYAHATVDSKELTRLKERSESVLEAAIRLKSISKADTHKKENDQDHGKAQPGHRGQDVEGKAVNTAPTSKQSAPHIEANEGSAPSPVDKAQTSSANTGKQPETLQNNKVGPSLNDLAEEYGWQVGAEKFLWEQPPTSVIKVTTRGFLGRGVIGEIHEVRISGFNKPMVRKRMNIRRQYAKQDKESIRHEIENLKSLDHRHIVKVLGCYQEQVGQNNVAWCALMLPSGNNDLGMFLGEVYPQASEGQKSTYCTWAKSWFLCLASALAYMHSHNIHHEDIKPSNIIHQGSRIFFTDFSSSRRLESGLETSTVSPASATRLFAAPEAMSSNGVLSRHGSKTDVFSLGVVFVELMTILSGSVTQLRKDVDVGPGKPYHTRVDRLPAWFSTGSRRASALWEACVRQMLNPDRQKRPSAKQVVDSLTGEDFKIAFRITYTCECAKEHYEQLESTEENKVVTTVQPKILRIQRTLSDIPEVTETANETKPPTSKKKTPNSKGVHIQARKKVDALPASPPALSSPKSVSTAEMGPSKNLTPEVIQSNVKDDKRAHDNSQRKAEPTSKSINTSSDKAEQKIKAPKNEYNGKLKQPGTRGGKSSISTSSKDPITSEGSKNATPIITTAPAKRSSHQDVRSIQEPPAKSKSSVLERSSDGQIRHIDDIDIPTSPKAKANMANYANSSSNHKDSLAKAGKTLNTRTQQKEQISPPRQSVPSIIVNDTSLYPPSNRARVEEINSRFSLDGDIIEVIEDLKVDRTHSASPRPRSSKKKKKKRSTSVHSTAGTDFSTSESTVSLPVAIRQSRKNDQSAGEPGRFSRFMGWGGGLSL</sequence>
<protein>
    <submittedName>
        <fullName evidence="1">Kinase-like protein</fullName>
    </submittedName>
</protein>
<accession>A0ACB6S5I9</accession>
<evidence type="ECO:0000313" key="1">
    <source>
        <dbReference type="EMBL" id="KAF2629252.1"/>
    </source>
</evidence>
<comment type="caution">
    <text evidence="1">The sequence shown here is derived from an EMBL/GenBank/DDBJ whole genome shotgun (WGS) entry which is preliminary data.</text>
</comment>
<proteinExistence type="predicted"/>
<gene>
    <name evidence="1" type="ORF">BU25DRAFT_18815</name>
</gene>